<sequence>MVPGRCAQRFTKIDDLLEVLHVCRKLGSWELALRFWSRFQLELPHASTTNVCIAACGENQAWSYSVLVFDGMMSTGVQPDISSHNAIANVCSRIVEVGWQRALYTLKEGESNLLDLDCVSLNTLAGMLDWSFSVACVSRMRHLGLVPDAVSWTSATAAAARSSGWHRATTIARAGAEHIEAKTGPSPYAAASIPGYARNGRWEDAVLVADEICREGDGVSDAVVNGAISERGEDTRRTRNPKYVGTLGLGCFHVQCVDLKLYRGCSLAGLPRQFLDSLLGGPTDALPAKTIYTQIYPSVFQVWQTNRTYFHSVLMLAFTDEVTSKEPEPQLLTEREALFRMATGAALLWVAAMDLLEAGGPWPPAAGDETWNANCWADESASIPAAGCSYQETGPSLPEDNDERVRKSACEHRPLDLRREACGSVNVRGVKGDSGSEVENGTVAISIVLEVMQLREVAEEEPEILFKNLWTQNFFLHNSSLFFCLLVRWTGQPVRVRQRSSYRGPRLHGMNTDMKQDVPESMPAKCRETIINTRQCVRPAVSQCAKLRTKMTEFQQHRISEDQNRWALINLACPLHHLMRRFYIETCLSGPYFNVQNPTDKMVGEVEPSEGLQALATQAASTKAWASLSVWP</sequence>
<reference evidence="1" key="1">
    <citation type="submission" date="2021-02" db="EMBL/GenBank/DDBJ databases">
        <authorList>
            <person name="Dougan E. K."/>
            <person name="Rhodes N."/>
            <person name="Thang M."/>
            <person name="Chan C."/>
        </authorList>
    </citation>
    <scope>NUCLEOTIDE SEQUENCE</scope>
</reference>
<name>A0A812L3R6_9DINO</name>
<evidence type="ECO:0000313" key="1">
    <source>
        <dbReference type="EMBL" id="CAE7235332.1"/>
    </source>
</evidence>
<dbReference type="InterPro" id="IPR011990">
    <property type="entry name" value="TPR-like_helical_dom_sf"/>
</dbReference>
<evidence type="ECO:0000313" key="2">
    <source>
        <dbReference type="Proteomes" id="UP000601435"/>
    </source>
</evidence>
<protein>
    <submittedName>
        <fullName evidence="1">PTAC2 protein</fullName>
    </submittedName>
</protein>
<comment type="caution">
    <text evidence="1">The sequence shown here is derived from an EMBL/GenBank/DDBJ whole genome shotgun (WGS) entry which is preliminary data.</text>
</comment>
<dbReference type="Proteomes" id="UP000601435">
    <property type="component" value="Unassembled WGS sequence"/>
</dbReference>
<dbReference type="Gene3D" id="1.25.40.10">
    <property type="entry name" value="Tetratricopeptide repeat domain"/>
    <property type="match status" value="1"/>
</dbReference>
<proteinExistence type="predicted"/>
<dbReference type="OrthoDB" id="447244at2759"/>
<organism evidence="1 2">
    <name type="scientific">Symbiodinium necroappetens</name>
    <dbReference type="NCBI Taxonomy" id="1628268"/>
    <lineage>
        <taxon>Eukaryota</taxon>
        <taxon>Sar</taxon>
        <taxon>Alveolata</taxon>
        <taxon>Dinophyceae</taxon>
        <taxon>Suessiales</taxon>
        <taxon>Symbiodiniaceae</taxon>
        <taxon>Symbiodinium</taxon>
    </lineage>
</organism>
<dbReference type="AlphaFoldDB" id="A0A812L3R6"/>
<gene>
    <name evidence="1" type="primary">PTAC2</name>
    <name evidence="1" type="ORF">SNEC2469_LOCUS3893</name>
</gene>
<accession>A0A812L3R6</accession>
<dbReference type="EMBL" id="CAJNJA010008332">
    <property type="protein sequence ID" value="CAE7235332.1"/>
    <property type="molecule type" value="Genomic_DNA"/>
</dbReference>
<keyword evidence="2" id="KW-1185">Reference proteome</keyword>